<feature type="region of interest" description="Disordered" evidence="1">
    <location>
        <begin position="30"/>
        <end position="81"/>
    </location>
</feature>
<dbReference type="RefSeq" id="WP_125096662.1">
    <property type="nucleotide sequence ID" value="NZ_RRUE01000002.1"/>
</dbReference>
<gene>
    <name evidence="3" type="ORF">EHV23_14345</name>
</gene>
<feature type="compositionally biased region" description="Polar residues" evidence="1">
    <location>
        <begin position="46"/>
        <end position="55"/>
    </location>
</feature>
<name>A0A426FP64_9BURK</name>
<dbReference type="EMBL" id="RRUE01000002">
    <property type="protein sequence ID" value="RRN44470.1"/>
    <property type="molecule type" value="Genomic_DNA"/>
</dbReference>
<feature type="signal peptide" evidence="2">
    <location>
        <begin position="1"/>
        <end position="31"/>
    </location>
</feature>
<organism evidence="3 4">
    <name type="scientific">Lautropia dentalis</name>
    <dbReference type="NCBI Taxonomy" id="2490857"/>
    <lineage>
        <taxon>Bacteria</taxon>
        <taxon>Pseudomonadati</taxon>
        <taxon>Pseudomonadota</taxon>
        <taxon>Betaproteobacteria</taxon>
        <taxon>Burkholderiales</taxon>
        <taxon>Burkholderiaceae</taxon>
        <taxon>Lautropia</taxon>
    </lineage>
</organism>
<reference evidence="3 4" key="1">
    <citation type="submission" date="2018-11" db="EMBL/GenBank/DDBJ databases">
        <title>Genome sequencing of Lautropia sp. KCOM 2505 (= ChDC F240).</title>
        <authorList>
            <person name="Kook J.-K."/>
            <person name="Park S.-N."/>
            <person name="Lim Y.K."/>
        </authorList>
    </citation>
    <scope>NUCLEOTIDE SEQUENCE [LARGE SCALE GENOMIC DNA]</scope>
    <source>
        <strain evidence="3 4">KCOM 2505</strain>
    </source>
</reference>
<proteinExistence type="predicted"/>
<evidence type="ECO:0000313" key="3">
    <source>
        <dbReference type="EMBL" id="RRN44470.1"/>
    </source>
</evidence>
<dbReference type="InterPro" id="IPR014917">
    <property type="entry name" value="DUF1800"/>
</dbReference>
<feature type="compositionally biased region" description="Polar residues" evidence="1">
    <location>
        <begin position="64"/>
        <end position="77"/>
    </location>
</feature>
<evidence type="ECO:0000313" key="4">
    <source>
        <dbReference type="Proteomes" id="UP000270261"/>
    </source>
</evidence>
<dbReference type="OrthoDB" id="9772295at2"/>
<protein>
    <submittedName>
        <fullName evidence="3">DUF1800 domain-containing protein</fullName>
    </submittedName>
</protein>
<sequence>MSCLPRLPVCRQTLLATAVALLLTACGGGGGSDTAPSPGAQGAARTDSQNGSQPAVNPLRPGTGSASATPAGSTDASGHQADVWARHDASNSPAGNDRSDVQKAVSSGGIAYPDWTLGSRREASRFLAQASFGPSPSDITTLTGSTANAWIEQQFGKGGTSLVNIMNTWQARRGNDRKLQDTHDAWWYATTQHDQLRQRIAYSLSQTFVVSSSGDASHYPKGVASYYDMLARNAFGNFRQLLQDVTLHPMMGVYLTHIGNQKERYNSAGELTQAPDENYAREVMQLFTIGLEQLNTDGSIKKDGNGRPIPTYSNDDVMGLARVFTGLSWSGNARSHGCFFRTSACLDALKDAEMRPMVTYDQYHSTLEKRFLGKTIAAGSSSTMGDITVALDTLFNHPNVGPFFGRQMIQRLVTSNPSPAYVKRVASAFNDNGNGVRGDMKAVIRAVLLDPEARNTTARQQAGWGRIREPLLRFTHLMRAFNATSLTGNWPLGITEVPGNLNQTAMRSPSVFNFYRPGFTPAGTPIAKAGLVAPEMQILHESSVAGYADYLDRFVGATSPCLVGLGNMIADPGNTQCGEKKREIRLDIDSLLNKAGDIDALIDEIDVLMLSGQMQTNTRQTIRNALNTIQYNYRRTDENTRNIHRRRTSLALYMALLSTDYLVLK</sequence>
<dbReference type="Pfam" id="PF08811">
    <property type="entry name" value="DUF1800"/>
    <property type="match status" value="1"/>
</dbReference>
<dbReference type="PROSITE" id="PS51257">
    <property type="entry name" value="PROKAR_LIPOPROTEIN"/>
    <property type="match status" value="1"/>
</dbReference>
<dbReference type="PANTHER" id="PTHR43737">
    <property type="entry name" value="BLL7424 PROTEIN"/>
    <property type="match status" value="1"/>
</dbReference>
<keyword evidence="2" id="KW-0732">Signal</keyword>
<evidence type="ECO:0000256" key="1">
    <source>
        <dbReference type="SAM" id="MobiDB-lite"/>
    </source>
</evidence>
<evidence type="ECO:0000256" key="2">
    <source>
        <dbReference type="SAM" id="SignalP"/>
    </source>
</evidence>
<dbReference type="Proteomes" id="UP000270261">
    <property type="component" value="Unassembled WGS sequence"/>
</dbReference>
<accession>A0A426FP64</accession>
<keyword evidence="4" id="KW-1185">Reference proteome</keyword>
<dbReference type="AlphaFoldDB" id="A0A426FP64"/>
<feature type="chain" id="PRO_5019019200" evidence="2">
    <location>
        <begin position="32"/>
        <end position="665"/>
    </location>
</feature>
<dbReference type="PANTHER" id="PTHR43737:SF1">
    <property type="entry name" value="DUF1501 DOMAIN-CONTAINING PROTEIN"/>
    <property type="match status" value="1"/>
</dbReference>
<comment type="caution">
    <text evidence="3">The sequence shown here is derived from an EMBL/GenBank/DDBJ whole genome shotgun (WGS) entry which is preliminary data.</text>
</comment>